<dbReference type="KEGG" id="woc:BA177_01650"/>
<evidence type="ECO:0000256" key="1">
    <source>
        <dbReference type="SAM" id="SignalP"/>
    </source>
</evidence>
<dbReference type="InterPro" id="IPR027843">
    <property type="entry name" value="DUF4440"/>
</dbReference>
<feature type="signal peptide" evidence="1">
    <location>
        <begin position="1"/>
        <end position="23"/>
    </location>
</feature>
<dbReference type="Pfam" id="PF14534">
    <property type="entry name" value="DUF4440"/>
    <property type="match status" value="1"/>
</dbReference>
<gene>
    <name evidence="3" type="ORF">BA177_01650</name>
</gene>
<feature type="chain" id="PRO_5008260028" description="DUF4440 domain-containing protein" evidence="1">
    <location>
        <begin position="24"/>
        <end position="153"/>
    </location>
</feature>
<name>A0A193LC98_9GAMM</name>
<proteinExistence type="predicted"/>
<organism evidence="3 4">
    <name type="scientific">Woeseia oceani</name>
    <dbReference type="NCBI Taxonomy" id="1548547"/>
    <lineage>
        <taxon>Bacteria</taxon>
        <taxon>Pseudomonadati</taxon>
        <taxon>Pseudomonadota</taxon>
        <taxon>Gammaproteobacteria</taxon>
        <taxon>Woeseiales</taxon>
        <taxon>Woeseiaceae</taxon>
        <taxon>Woeseia</taxon>
    </lineage>
</organism>
<evidence type="ECO:0000313" key="3">
    <source>
        <dbReference type="EMBL" id="ANO50093.1"/>
    </source>
</evidence>
<dbReference type="AlphaFoldDB" id="A0A193LC98"/>
<accession>A0A193LC98</accession>
<dbReference type="Proteomes" id="UP000092695">
    <property type="component" value="Chromosome"/>
</dbReference>
<dbReference type="SUPFAM" id="SSF54427">
    <property type="entry name" value="NTF2-like"/>
    <property type="match status" value="1"/>
</dbReference>
<dbReference type="InterPro" id="IPR032710">
    <property type="entry name" value="NTF2-like_dom_sf"/>
</dbReference>
<sequence>MTRTVSTLFAALALMALPAFVSAAEPEDEIRALVVEFNDAYLQNDLDKYFAYYADDATLWFNSGRSKLTSYRDSWYKLIGSGGGVRKNTLSDIRIQMSPGGDAAIATYQVEVQTEYPGNRLSSQQAHETDVWFKTDDGWRISHVHYTSGSDDE</sequence>
<evidence type="ECO:0000313" key="4">
    <source>
        <dbReference type="Proteomes" id="UP000092695"/>
    </source>
</evidence>
<reference evidence="3 4" key="1">
    <citation type="submission" date="2016-06" db="EMBL/GenBank/DDBJ databases">
        <title>Complete genome sequence of a deep-branching marine Gamma Proteobacterium Woeseia oceani type strain XK5.</title>
        <authorList>
            <person name="Mu D."/>
            <person name="Du Z."/>
        </authorList>
    </citation>
    <scope>NUCLEOTIDE SEQUENCE [LARGE SCALE GENOMIC DNA]</scope>
    <source>
        <strain evidence="3 4">XK5</strain>
    </source>
</reference>
<feature type="domain" description="DUF4440" evidence="2">
    <location>
        <begin position="30"/>
        <end position="141"/>
    </location>
</feature>
<dbReference type="CDD" id="cd00531">
    <property type="entry name" value="NTF2_like"/>
    <property type="match status" value="1"/>
</dbReference>
<protein>
    <recommendedName>
        <fullName evidence="2">DUF4440 domain-containing protein</fullName>
    </recommendedName>
</protein>
<dbReference type="OrthoDB" id="6196903at2"/>
<evidence type="ECO:0000259" key="2">
    <source>
        <dbReference type="Pfam" id="PF14534"/>
    </source>
</evidence>
<keyword evidence="1" id="KW-0732">Signal</keyword>
<dbReference type="Gene3D" id="3.10.450.50">
    <property type="match status" value="1"/>
</dbReference>
<dbReference type="EMBL" id="CP016268">
    <property type="protein sequence ID" value="ANO50093.1"/>
    <property type="molecule type" value="Genomic_DNA"/>
</dbReference>
<keyword evidence="4" id="KW-1185">Reference proteome</keyword>
<dbReference type="RefSeq" id="WP_068612164.1">
    <property type="nucleotide sequence ID" value="NZ_CP016268.1"/>
</dbReference>